<organism evidence="3 4">
    <name type="scientific">Mycobacterium kubicae</name>
    <dbReference type="NCBI Taxonomy" id="120959"/>
    <lineage>
        <taxon>Bacteria</taxon>
        <taxon>Bacillati</taxon>
        <taxon>Actinomycetota</taxon>
        <taxon>Actinomycetes</taxon>
        <taxon>Mycobacteriales</taxon>
        <taxon>Mycobacteriaceae</taxon>
        <taxon>Mycobacterium</taxon>
        <taxon>Mycobacterium simiae complex</taxon>
    </lineage>
</organism>
<dbReference type="CDD" id="cd00093">
    <property type="entry name" value="HTH_XRE"/>
    <property type="match status" value="1"/>
</dbReference>
<evidence type="ECO:0000259" key="2">
    <source>
        <dbReference type="PROSITE" id="PS50943"/>
    </source>
</evidence>
<keyword evidence="4" id="KW-1185">Reference proteome</keyword>
<evidence type="ECO:0000256" key="1">
    <source>
        <dbReference type="SAM" id="MobiDB-lite"/>
    </source>
</evidence>
<dbReference type="SMART" id="SM00530">
    <property type="entry name" value="HTH_XRE"/>
    <property type="match status" value="1"/>
</dbReference>
<accession>A0ABQ1BPZ4</accession>
<gene>
    <name evidence="3" type="ORF">MKUB_32700</name>
</gene>
<name>A0ABQ1BPZ4_9MYCO</name>
<evidence type="ECO:0000313" key="3">
    <source>
        <dbReference type="EMBL" id="GFG65780.1"/>
    </source>
</evidence>
<dbReference type="EMBL" id="BLKU01000005">
    <property type="protein sequence ID" value="GFG65780.1"/>
    <property type="molecule type" value="Genomic_DNA"/>
</dbReference>
<protein>
    <recommendedName>
        <fullName evidence="2">HTH cro/C1-type domain-containing protein</fullName>
    </recommendedName>
</protein>
<dbReference type="InterPro" id="IPR001387">
    <property type="entry name" value="Cro/C1-type_HTH"/>
</dbReference>
<comment type="caution">
    <text evidence="3">The sequence shown here is derived from an EMBL/GenBank/DDBJ whole genome shotgun (WGS) entry which is preliminary data.</text>
</comment>
<feature type="domain" description="HTH cro/C1-type" evidence="2">
    <location>
        <begin position="81"/>
        <end position="135"/>
    </location>
</feature>
<dbReference type="PROSITE" id="PS50943">
    <property type="entry name" value="HTH_CROC1"/>
    <property type="match status" value="1"/>
</dbReference>
<dbReference type="SUPFAM" id="SSF47413">
    <property type="entry name" value="lambda repressor-like DNA-binding domains"/>
    <property type="match status" value="1"/>
</dbReference>
<sequence length="165" mass="17982">MFATIATYVAFGHNIVARNVPFRYEAPLADVCPKHGAATRLRTSVALRTYCAYARVVRMIALMSTALNAGQVPPSRLSYRLLIARLEAGLKQEELAALMGVGRTVISDAEKGKRPPRKIVLNAWALATGVPINWLEKCDGGWYPPEDGPDGDGEARPEGFEPPTF</sequence>
<evidence type="ECO:0000313" key="4">
    <source>
        <dbReference type="Proteomes" id="UP000465306"/>
    </source>
</evidence>
<dbReference type="InterPro" id="IPR010982">
    <property type="entry name" value="Lambda_DNA-bd_dom_sf"/>
</dbReference>
<dbReference type="Pfam" id="PF01381">
    <property type="entry name" value="HTH_3"/>
    <property type="match status" value="1"/>
</dbReference>
<feature type="region of interest" description="Disordered" evidence="1">
    <location>
        <begin position="143"/>
        <end position="165"/>
    </location>
</feature>
<proteinExistence type="predicted"/>
<dbReference type="Gene3D" id="1.10.260.40">
    <property type="entry name" value="lambda repressor-like DNA-binding domains"/>
    <property type="match status" value="1"/>
</dbReference>
<reference evidence="3 4" key="1">
    <citation type="journal article" date="2019" name="Emerg. Microbes Infect.">
        <title>Comprehensive subspecies identification of 175 nontuberculous mycobacteria species based on 7547 genomic profiles.</title>
        <authorList>
            <person name="Matsumoto Y."/>
            <person name="Kinjo T."/>
            <person name="Motooka D."/>
            <person name="Nabeya D."/>
            <person name="Jung N."/>
            <person name="Uechi K."/>
            <person name="Horii T."/>
            <person name="Iida T."/>
            <person name="Fujita J."/>
            <person name="Nakamura S."/>
        </authorList>
    </citation>
    <scope>NUCLEOTIDE SEQUENCE [LARGE SCALE GENOMIC DNA]</scope>
    <source>
        <strain evidence="3 4">JCM 13573</strain>
    </source>
</reference>
<dbReference type="Proteomes" id="UP000465306">
    <property type="component" value="Unassembled WGS sequence"/>
</dbReference>